<comment type="caution">
    <text evidence="2">The sequence shown here is derived from an EMBL/GenBank/DDBJ whole genome shotgun (WGS) entry which is preliminary data.</text>
</comment>
<evidence type="ECO:0000256" key="1">
    <source>
        <dbReference type="SAM" id="MobiDB-lite"/>
    </source>
</evidence>
<protein>
    <submittedName>
        <fullName evidence="2">Uncharacterized protein</fullName>
    </submittedName>
</protein>
<accession>A0A8S9ML23</accession>
<feature type="compositionally biased region" description="Low complexity" evidence="1">
    <location>
        <begin position="18"/>
        <end position="28"/>
    </location>
</feature>
<evidence type="ECO:0000313" key="2">
    <source>
        <dbReference type="EMBL" id="KAF2619722.1"/>
    </source>
</evidence>
<feature type="region of interest" description="Disordered" evidence="1">
    <location>
        <begin position="85"/>
        <end position="129"/>
    </location>
</feature>
<dbReference type="EMBL" id="QGKW02000007">
    <property type="protein sequence ID" value="KAF2619722.1"/>
    <property type="molecule type" value="Genomic_DNA"/>
</dbReference>
<evidence type="ECO:0000313" key="3">
    <source>
        <dbReference type="Proteomes" id="UP000712281"/>
    </source>
</evidence>
<name>A0A8S9ML23_BRACR</name>
<dbReference type="Proteomes" id="UP000712281">
    <property type="component" value="Unassembled WGS sequence"/>
</dbReference>
<reference evidence="2" key="1">
    <citation type="submission" date="2019-12" db="EMBL/GenBank/DDBJ databases">
        <title>Genome sequencing and annotation of Brassica cretica.</title>
        <authorList>
            <person name="Studholme D.J."/>
            <person name="Sarris P.F."/>
        </authorList>
    </citation>
    <scope>NUCLEOTIDE SEQUENCE</scope>
    <source>
        <strain evidence="2">PFS-001/15</strain>
        <tissue evidence="2">Leaf</tissue>
    </source>
</reference>
<organism evidence="2 3">
    <name type="scientific">Brassica cretica</name>
    <name type="common">Mustard</name>
    <dbReference type="NCBI Taxonomy" id="69181"/>
    <lineage>
        <taxon>Eukaryota</taxon>
        <taxon>Viridiplantae</taxon>
        <taxon>Streptophyta</taxon>
        <taxon>Embryophyta</taxon>
        <taxon>Tracheophyta</taxon>
        <taxon>Spermatophyta</taxon>
        <taxon>Magnoliopsida</taxon>
        <taxon>eudicotyledons</taxon>
        <taxon>Gunneridae</taxon>
        <taxon>Pentapetalae</taxon>
        <taxon>rosids</taxon>
        <taxon>malvids</taxon>
        <taxon>Brassicales</taxon>
        <taxon>Brassicaceae</taxon>
        <taxon>Brassiceae</taxon>
        <taxon>Brassica</taxon>
    </lineage>
</organism>
<dbReference type="AlphaFoldDB" id="A0A8S9ML23"/>
<proteinExistence type="predicted"/>
<sequence>MSSSRNLQKSCDVKMADGAGASSSAPPATGEVAAHIAEFLSFRRELARCDAEGTVKPTRSVSPRYVVPVEALTPKVLHRVIVGLPAPSSTPAAEPKSRKRPSANPDAAKRKRCTEAGALPTKASGSGLSSGHRTKFVSLIDGMISECGSEVERLAKEIGELERYLGKTASSLLKEKEAKESKSSELHRLKRKVKSGEGSSVCAIGEAKEAMHAEFQTRLARIADSLDSLAAIHISDLALAGVEGGTNEVGEAPLSPRAEGATLPVCRAELVDAEGDFGQILAGLKSEYILPSCSGEPEGQDPITEDAEEARLRSQKGRLAKVKLFVQRMIEFAVSCETFISMFLFRPSVAVFLSWDWPLVALNPRRFCDF</sequence>
<gene>
    <name evidence="2" type="ORF">F2Q68_00039259</name>
</gene>
<feature type="region of interest" description="Disordered" evidence="1">
    <location>
        <begin position="1"/>
        <end position="28"/>
    </location>
</feature>